<feature type="compositionally biased region" description="Basic and acidic residues" evidence="1">
    <location>
        <begin position="113"/>
        <end position="129"/>
    </location>
</feature>
<name>Q4N102_THEPA</name>
<evidence type="ECO:0000256" key="2">
    <source>
        <dbReference type="SAM" id="Phobius"/>
    </source>
</evidence>
<dbReference type="OMA" id="YQVSNME"/>
<feature type="compositionally biased region" description="Polar residues" evidence="1">
    <location>
        <begin position="736"/>
        <end position="745"/>
    </location>
</feature>
<keyword evidence="2" id="KW-1133">Transmembrane helix</keyword>
<organism evidence="5 6">
    <name type="scientific">Theileria parva</name>
    <name type="common">East coast fever infection agent</name>
    <dbReference type="NCBI Taxonomy" id="5875"/>
    <lineage>
        <taxon>Eukaryota</taxon>
        <taxon>Sar</taxon>
        <taxon>Alveolata</taxon>
        <taxon>Apicomplexa</taxon>
        <taxon>Aconoidasida</taxon>
        <taxon>Piroplasmida</taxon>
        <taxon>Theileriidae</taxon>
        <taxon>Theileria</taxon>
    </lineage>
</organism>
<feature type="domain" description="VWFA" evidence="4">
    <location>
        <begin position="271"/>
        <end position="464"/>
    </location>
</feature>
<feature type="compositionally biased region" description="Polar residues" evidence="1">
    <location>
        <begin position="679"/>
        <end position="689"/>
    </location>
</feature>
<feature type="compositionally biased region" description="Basic and acidic residues" evidence="1">
    <location>
        <begin position="137"/>
        <end position="159"/>
    </location>
</feature>
<feature type="signal peptide" evidence="3">
    <location>
        <begin position="1"/>
        <end position="24"/>
    </location>
</feature>
<evidence type="ECO:0000259" key="4">
    <source>
        <dbReference type="PROSITE" id="PS50234"/>
    </source>
</evidence>
<dbReference type="KEGG" id="tpv:TP04_0305"/>
<dbReference type="Pfam" id="PF00092">
    <property type="entry name" value="VWA"/>
    <property type="match status" value="1"/>
</dbReference>
<dbReference type="Gene3D" id="2.20.100.10">
    <property type="entry name" value="Thrombospondin type-1 (TSP1) repeat"/>
    <property type="match status" value="1"/>
</dbReference>
<dbReference type="InterPro" id="IPR036465">
    <property type="entry name" value="vWFA_dom_sf"/>
</dbReference>
<dbReference type="EMBL" id="AAGK01000004">
    <property type="protein sequence ID" value="EAN31657.1"/>
    <property type="molecule type" value="Genomic_DNA"/>
</dbReference>
<dbReference type="InParanoid" id="Q4N102"/>
<reference evidence="5 6" key="1">
    <citation type="journal article" date="2005" name="Science">
        <title>Genome sequence of Theileria parva, a bovine pathogen that transforms lymphocytes.</title>
        <authorList>
            <person name="Gardner M.J."/>
            <person name="Bishop R."/>
            <person name="Shah T."/>
            <person name="de Villiers E.P."/>
            <person name="Carlton J.M."/>
            <person name="Hall N."/>
            <person name="Ren Q."/>
            <person name="Paulsen I.T."/>
            <person name="Pain A."/>
            <person name="Berriman M."/>
            <person name="Wilson R.J.M."/>
            <person name="Sato S."/>
            <person name="Ralph S.A."/>
            <person name="Mann D.J."/>
            <person name="Xiong Z."/>
            <person name="Shallom S.J."/>
            <person name="Weidman J."/>
            <person name="Jiang L."/>
            <person name="Lynn J."/>
            <person name="Weaver B."/>
            <person name="Shoaibi A."/>
            <person name="Domingo A.R."/>
            <person name="Wasawo D."/>
            <person name="Crabtree J."/>
            <person name="Wortman J.R."/>
            <person name="Haas B."/>
            <person name="Angiuoli S.V."/>
            <person name="Creasy T.H."/>
            <person name="Lu C."/>
            <person name="Suh B."/>
            <person name="Silva J.C."/>
            <person name="Utterback T.R."/>
            <person name="Feldblyum T.V."/>
            <person name="Pertea M."/>
            <person name="Allen J."/>
            <person name="Nierman W.C."/>
            <person name="Taracha E.L.N."/>
            <person name="Salzberg S.L."/>
            <person name="White O.R."/>
            <person name="Fitzhugh H.A."/>
            <person name="Morzaria S."/>
            <person name="Venter J.C."/>
            <person name="Fraser C.M."/>
            <person name="Nene V."/>
        </authorList>
    </citation>
    <scope>NUCLEOTIDE SEQUENCE [LARGE SCALE GENOMIC DNA]</scope>
    <source>
        <strain evidence="5 6">Muguga</strain>
    </source>
</reference>
<dbReference type="CDD" id="cd01450">
    <property type="entry name" value="vWFA_subfamily_ECM"/>
    <property type="match status" value="1"/>
</dbReference>
<feature type="transmembrane region" description="Helical" evidence="2">
    <location>
        <begin position="866"/>
        <end position="888"/>
    </location>
</feature>
<dbReference type="VEuPathDB" id="PiroplasmaDB:TpMuguga_04g00305"/>
<dbReference type="PROSITE" id="PS50234">
    <property type="entry name" value="VWFA"/>
    <property type="match status" value="1"/>
</dbReference>
<evidence type="ECO:0000256" key="3">
    <source>
        <dbReference type="SAM" id="SignalP"/>
    </source>
</evidence>
<evidence type="ECO:0000313" key="5">
    <source>
        <dbReference type="EMBL" id="EAN31657.1"/>
    </source>
</evidence>
<dbReference type="SUPFAM" id="SSF53300">
    <property type="entry name" value="vWA-like"/>
    <property type="match status" value="1"/>
</dbReference>
<gene>
    <name evidence="5" type="ordered locus">TP04_0305</name>
</gene>
<feature type="compositionally biased region" description="Polar residues" evidence="1">
    <location>
        <begin position="752"/>
        <end position="773"/>
    </location>
</feature>
<dbReference type="eggNOG" id="ENOG502RSYT">
    <property type="taxonomic scope" value="Eukaryota"/>
</dbReference>
<dbReference type="Proteomes" id="UP000001949">
    <property type="component" value="Unassembled WGS sequence"/>
</dbReference>
<feature type="region of interest" description="Disordered" evidence="1">
    <location>
        <begin position="54"/>
        <end position="242"/>
    </location>
</feature>
<comment type="caution">
    <text evidence="5">The sequence shown here is derived from an EMBL/GenBank/DDBJ whole genome shotgun (WGS) entry which is preliminary data.</text>
</comment>
<feature type="compositionally biased region" description="Pro residues" evidence="1">
    <location>
        <begin position="694"/>
        <end position="705"/>
    </location>
</feature>
<feature type="chain" id="PRO_5004241534" evidence="3">
    <location>
        <begin position="25"/>
        <end position="931"/>
    </location>
</feature>
<dbReference type="GeneID" id="3500647"/>
<proteinExistence type="predicted"/>
<dbReference type="STRING" id="5875.Q4N102"/>
<keyword evidence="3" id="KW-0732">Signal</keyword>
<dbReference type="InterPro" id="IPR036383">
    <property type="entry name" value="TSP1_rpt_sf"/>
</dbReference>
<feature type="compositionally biased region" description="Basic and acidic residues" evidence="1">
    <location>
        <begin position="66"/>
        <end position="87"/>
    </location>
</feature>
<evidence type="ECO:0000256" key="1">
    <source>
        <dbReference type="SAM" id="MobiDB-lite"/>
    </source>
</evidence>
<evidence type="ECO:0000313" key="6">
    <source>
        <dbReference type="Proteomes" id="UP000001949"/>
    </source>
</evidence>
<feature type="region of interest" description="Disordered" evidence="1">
    <location>
        <begin position="649"/>
        <end position="786"/>
    </location>
</feature>
<keyword evidence="6" id="KW-1185">Reference proteome</keyword>
<feature type="compositionally biased region" description="Low complexity" evidence="1">
    <location>
        <begin position="774"/>
        <end position="785"/>
    </location>
</feature>
<feature type="compositionally biased region" description="Basic and acidic residues" evidence="1">
    <location>
        <begin position="211"/>
        <end position="234"/>
    </location>
</feature>
<dbReference type="Gene3D" id="3.40.50.410">
    <property type="entry name" value="von Willebrand factor, type A domain"/>
    <property type="match status" value="1"/>
</dbReference>
<accession>Q4N102</accession>
<feature type="region of interest" description="Disordered" evidence="1">
    <location>
        <begin position="583"/>
        <end position="633"/>
    </location>
</feature>
<feature type="compositionally biased region" description="Basic and acidic residues" evidence="1">
    <location>
        <begin position="179"/>
        <end position="199"/>
    </location>
</feature>
<feature type="compositionally biased region" description="Low complexity" evidence="1">
    <location>
        <begin position="662"/>
        <end position="672"/>
    </location>
</feature>
<sequence>MNVLKFPISYLIILIQFSYNNVLCHPVSEESNVLRSPKTVFSPQLTKSLKERLNHFGSLGPSDPYNSKRTEKVTENLSKEEETRPKEEDTEVKEDNTQTEVNVNEEENPVNQHQEEKVAEEKLNEEKVNEQTVSEQKPNEEKVSEEKVSEEKVEEKVNDDLDPAYISNVPFDTSSTDSTSDKEEKPQEPEEVIKAEKVDNLGFNLPPQKPLQKEPKSTELKSSELKSTELKPAEPKLNNRPKDREFSFTDFDGFMVNNREDLLKCINDPHDFVLVLDESESMSNYNWKKYVKEVTLLLASSISHLNKDNTLSIVHYSNVPTLRLNFQKIDPEAFQNTLDKINEMFQMRRSYGKSYTGKALEYVRQQLLHLPEIPEGSSSDSPKASNKVVILMTDGAAKDIEKAYNESLALRYNGVELFVFAVGFVNEENCRKLVGCPNEGHCTNVFYSSWNSILLQLQELLKFMCIDLGRNATCKEFWSDFSDCSRPCGGGTKRATFLKFTTLTEATAGSDGKKGLTCEDQYRYTTDKVVRCNEHPCPPDQSTLLQDLIKGKNGLSTDTDMLMEVKKHLRDDNTVDTHMRTKNLGDRVHHRHHSHSYAPKKVPEKEPKPDPVGTKILNDLLDGKKEPDPLPFHLLGENEHHVQVERILDQSEVDTPVRKHTPTSPTKPSTSHSTRHTQHAQTVHTPSQATVYTPPSPTVHTPSPPTEEDSSVQTESDQSDLDLPETPLKVDREVQTKNLVDQAMQTEREKVSSSSQTENNKVDGSSQTVNNKVDSSTQTDPDTTQELGTLTYDRLKQLVNSEQATKSGPTEVVSAGLDVVKEGVNKVDQHLKETIQQLQGGRWKLFVLKFKQKFKQLLENENFKKLSAVLIVIILSAISISFFSYLFLREREPVRRLFDPNDQEFMNAGDGDDVEPSENYQVSNMEDGIWA</sequence>
<dbReference type="SMART" id="SM00327">
    <property type="entry name" value="VWA"/>
    <property type="match status" value="1"/>
</dbReference>
<protein>
    <submittedName>
        <fullName evidence="5">Thrombospondin-related protein</fullName>
    </submittedName>
</protein>
<dbReference type="AlphaFoldDB" id="Q4N102"/>
<keyword evidence="2" id="KW-0812">Transmembrane</keyword>
<keyword evidence="2" id="KW-0472">Membrane</keyword>
<dbReference type="InterPro" id="IPR002035">
    <property type="entry name" value="VWF_A"/>
</dbReference>